<evidence type="ECO:0000313" key="3">
    <source>
        <dbReference type="Proteomes" id="UP000232722"/>
    </source>
</evidence>
<dbReference type="VEuPathDB" id="FungiDB:FUN_020065"/>
<dbReference type="VEuPathDB" id="FungiDB:RhiirA1_427267"/>
<accession>A0A2N0NQ49</accession>
<name>A0A2N0NQ49_9GLOM</name>
<feature type="compositionally biased region" description="Polar residues" evidence="1">
    <location>
        <begin position="328"/>
        <end position="342"/>
    </location>
</feature>
<dbReference type="Proteomes" id="UP000232722">
    <property type="component" value="Unassembled WGS sequence"/>
</dbReference>
<feature type="region of interest" description="Disordered" evidence="1">
    <location>
        <begin position="295"/>
        <end position="353"/>
    </location>
</feature>
<dbReference type="VEuPathDB" id="FungiDB:FUN_012977"/>
<dbReference type="VEuPathDB" id="FungiDB:RhiirFUN_018995"/>
<proteinExistence type="predicted"/>
<gene>
    <name evidence="2" type="ORF">RhiirA5_434427</name>
</gene>
<dbReference type="EMBL" id="LLXJ01003721">
    <property type="protein sequence ID" value="PKB96687.1"/>
    <property type="molecule type" value="Genomic_DNA"/>
</dbReference>
<organism evidence="2 3">
    <name type="scientific">Rhizophagus irregularis</name>
    <dbReference type="NCBI Taxonomy" id="588596"/>
    <lineage>
        <taxon>Eukaryota</taxon>
        <taxon>Fungi</taxon>
        <taxon>Fungi incertae sedis</taxon>
        <taxon>Mucoromycota</taxon>
        <taxon>Glomeromycotina</taxon>
        <taxon>Glomeromycetes</taxon>
        <taxon>Glomerales</taxon>
        <taxon>Glomeraceae</taxon>
        <taxon>Rhizophagus</taxon>
    </lineage>
</organism>
<dbReference type="AlphaFoldDB" id="A0A2N0NQ49"/>
<reference evidence="2 3" key="1">
    <citation type="submission" date="2016-04" db="EMBL/GenBank/DDBJ databases">
        <title>Genome analyses suggest a sexual origin of heterokaryosis in a supposedly ancient asexual fungus.</title>
        <authorList>
            <person name="Ropars J."/>
            <person name="Sedzielewska K."/>
            <person name="Noel J."/>
            <person name="Charron P."/>
            <person name="Farinelli L."/>
            <person name="Marton T."/>
            <person name="Kruger M."/>
            <person name="Pelin A."/>
            <person name="Brachmann A."/>
            <person name="Corradi N."/>
        </authorList>
    </citation>
    <scope>NUCLEOTIDE SEQUENCE [LARGE SCALE GENOMIC DNA]</scope>
    <source>
        <strain evidence="2 3">A5</strain>
    </source>
</reference>
<sequence length="451" mass="50343">MDENLNNGLHLRFQVPEDSNSVWPYREIGGPTRLSTDLTNNCVGCSVTSLDLPHSDRIQDNRGQRENRISFEKTGRVGGNDNEDGTENGIPRSHCKPNMGILTRGGEDSEVHVRCLSPLRESTQKGDDRQHQISNTVESERDECATMGLTYCPNSGTIKSLQASFGKLCRIGNMGSVMRGNELCHFVLPHPNPAQEVGPTSYDQEPVSIMSNCGKNDVSPQGCSDSLMVVETRDPKRLFELTDYMERVAEFGFNHIIVIGEVDYGMVFMDCYGRLFHWEDACQILWPRESDDGLSWFVDDDGNDEEQDDEVPEGSDQNNVLEVLPPKESTTPIPLAHISNSSDDSKEAGPSNSLEAKDDYYKMILEDCAKDCAYFDSIPQSVKETNEGMPDDSDDDGYGGCNEYGERNRGYYYRDGGYERKTSPIIYGGELTHGNSAIHHIMPKYITPDPI</sequence>
<comment type="caution">
    <text evidence="2">The sequence shown here is derived from an EMBL/GenBank/DDBJ whole genome shotgun (WGS) entry which is preliminary data.</text>
</comment>
<feature type="compositionally biased region" description="Acidic residues" evidence="1">
    <location>
        <begin position="298"/>
        <end position="313"/>
    </location>
</feature>
<reference evidence="2 3" key="2">
    <citation type="submission" date="2017-09" db="EMBL/GenBank/DDBJ databases">
        <title>Extensive intraspecific genome diversity in a model arbuscular mycorrhizal fungus.</title>
        <authorList>
            <person name="Chen E.C."/>
            <person name="Morin E."/>
            <person name="Beaudet D."/>
            <person name="Noel J."/>
            <person name="Ndikumana S."/>
            <person name="Charron P."/>
            <person name="St-Onge C."/>
            <person name="Giorgi J."/>
            <person name="Grigoriev I.V."/>
            <person name="Roux C."/>
            <person name="Martin F.M."/>
            <person name="Corradi N."/>
        </authorList>
    </citation>
    <scope>NUCLEOTIDE SEQUENCE [LARGE SCALE GENOMIC DNA]</scope>
    <source>
        <strain evidence="2 3">A5</strain>
    </source>
</reference>
<dbReference type="VEuPathDB" id="FungiDB:RhiirA1_48429"/>
<protein>
    <submittedName>
        <fullName evidence="2">Uncharacterized protein</fullName>
    </submittedName>
</protein>
<evidence type="ECO:0000313" key="2">
    <source>
        <dbReference type="EMBL" id="PKB96687.1"/>
    </source>
</evidence>
<evidence type="ECO:0000256" key="1">
    <source>
        <dbReference type="SAM" id="MobiDB-lite"/>
    </source>
</evidence>